<evidence type="ECO:0000313" key="1">
    <source>
        <dbReference type="EMBL" id="KAL2718707.1"/>
    </source>
</evidence>
<dbReference type="InterPro" id="IPR015421">
    <property type="entry name" value="PyrdxlP-dep_Trfase_major"/>
</dbReference>
<dbReference type="Gene3D" id="3.40.640.10">
    <property type="entry name" value="Type I PLP-dependent aspartate aminotransferase-like (Major domain)"/>
    <property type="match status" value="1"/>
</dbReference>
<dbReference type="Gene3D" id="3.90.1150.10">
    <property type="entry name" value="Aspartate Aminotransferase, domain 1"/>
    <property type="match status" value="1"/>
</dbReference>
<evidence type="ECO:0000313" key="2">
    <source>
        <dbReference type="Proteomes" id="UP001607302"/>
    </source>
</evidence>
<comment type="caution">
    <text evidence="1">The sequence shown here is derived from an EMBL/GenBank/DDBJ whole genome shotgun (WGS) entry which is preliminary data.</text>
</comment>
<name>A0ABD2ADN0_VESSQ</name>
<organism evidence="1 2">
    <name type="scientific">Vespula squamosa</name>
    <name type="common">Southern yellow jacket</name>
    <name type="synonym">Wasp</name>
    <dbReference type="NCBI Taxonomy" id="30214"/>
    <lineage>
        <taxon>Eukaryota</taxon>
        <taxon>Metazoa</taxon>
        <taxon>Ecdysozoa</taxon>
        <taxon>Arthropoda</taxon>
        <taxon>Hexapoda</taxon>
        <taxon>Insecta</taxon>
        <taxon>Pterygota</taxon>
        <taxon>Neoptera</taxon>
        <taxon>Endopterygota</taxon>
        <taxon>Hymenoptera</taxon>
        <taxon>Apocrita</taxon>
        <taxon>Aculeata</taxon>
        <taxon>Vespoidea</taxon>
        <taxon>Vespidae</taxon>
        <taxon>Vespinae</taxon>
        <taxon>Vespula</taxon>
    </lineage>
</organism>
<reference evidence="1 2" key="1">
    <citation type="journal article" date="2024" name="Ann. Entomol. Soc. Am.">
        <title>Genomic analyses of the southern and eastern yellowjacket wasps (Hymenoptera: Vespidae) reveal evolutionary signatures of social life.</title>
        <authorList>
            <person name="Catto M.A."/>
            <person name="Caine P.B."/>
            <person name="Orr S.E."/>
            <person name="Hunt B.G."/>
            <person name="Goodisman M.A.D."/>
        </authorList>
    </citation>
    <scope>NUCLEOTIDE SEQUENCE [LARGE SCALE GENOMIC DNA]</scope>
    <source>
        <strain evidence="1">233</strain>
        <tissue evidence="1">Head and thorax</tissue>
    </source>
</reference>
<dbReference type="InterPro" id="IPR015422">
    <property type="entry name" value="PyrdxlP-dep_Trfase_small"/>
</dbReference>
<dbReference type="EMBL" id="JAUDFV010000152">
    <property type="protein sequence ID" value="KAL2718707.1"/>
    <property type="molecule type" value="Genomic_DNA"/>
</dbReference>
<protein>
    <submittedName>
        <fullName evidence="1">Uncharacterized protein</fullName>
    </submittedName>
</protein>
<accession>A0ABD2ADN0</accession>
<keyword evidence="2" id="KW-1185">Reference proteome</keyword>
<gene>
    <name evidence="1" type="ORF">V1478_012583</name>
</gene>
<proteinExistence type="predicted"/>
<dbReference type="Proteomes" id="UP001607302">
    <property type="component" value="Unassembled WGS sequence"/>
</dbReference>
<dbReference type="AlphaFoldDB" id="A0ABD2ADN0"/>
<sequence length="95" mass="11257">MEDIQQSTLRNIVVRLHHILFPGEPLKFCAFSEEIFQTEPIHYFNDYRKPIEHYLADIDGNVLLDLCMHLSILLLDYSENYNVDNIFNSDLLELE</sequence>